<comment type="function">
    <text evidence="1">Specifically methylates the adenine in position 2030 of 23S rRNA.</text>
</comment>
<evidence type="ECO:0000256" key="1">
    <source>
        <dbReference type="HAMAP-Rule" id="MF_00934"/>
    </source>
</evidence>
<feature type="active site" description="Proton acceptor" evidence="1">
    <location>
        <position position="169"/>
    </location>
</feature>
<dbReference type="PANTHER" id="PTHR37426:SF1">
    <property type="entry name" value="RIBOSOMAL RNA LARGE SUBUNIT METHYLTRANSFERASE J"/>
    <property type="match status" value="1"/>
</dbReference>
<feature type="binding site" evidence="1">
    <location>
        <position position="19"/>
    </location>
    <ligand>
        <name>S-adenosyl-L-methionine</name>
        <dbReference type="ChEBI" id="CHEBI:59789"/>
    </ligand>
</feature>
<dbReference type="InterPro" id="IPR007473">
    <property type="entry name" value="RlmJ"/>
</dbReference>
<comment type="catalytic activity">
    <reaction evidence="1">
        <text>adenosine(2030) in 23S rRNA + S-adenosyl-L-methionine = N(6)-methyladenosine(2030) in 23S rRNA + S-adenosyl-L-homocysteine + H(+)</text>
        <dbReference type="Rhea" id="RHEA:43736"/>
        <dbReference type="Rhea" id="RHEA-COMP:10668"/>
        <dbReference type="Rhea" id="RHEA-COMP:10669"/>
        <dbReference type="ChEBI" id="CHEBI:15378"/>
        <dbReference type="ChEBI" id="CHEBI:57856"/>
        <dbReference type="ChEBI" id="CHEBI:59789"/>
        <dbReference type="ChEBI" id="CHEBI:74411"/>
        <dbReference type="ChEBI" id="CHEBI:74449"/>
        <dbReference type="EC" id="2.1.1.266"/>
    </reaction>
</comment>
<protein>
    <recommendedName>
        <fullName evidence="1">Ribosomal RNA large subunit methyltransferase J</fullName>
        <ecNumber evidence="1">2.1.1.266</ecNumber>
    </recommendedName>
    <alternativeName>
        <fullName evidence="1">23S rRNA (adenine(2030)-N6)-methyltransferase</fullName>
    </alternativeName>
    <alternativeName>
        <fullName evidence="1">23S rRNA m6A2030 methyltransferase</fullName>
    </alternativeName>
</protein>
<keyword evidence="4" id="KW-1185">Reference proteome</keyword>
<feature type="binding site" evidence="1">
    <location>
        <position position="42"/>
    </location>
    <ligand>
        <name>S-adenosyl-L-methionine</name>
        <dbReference type="ChEBI" id="CHEBI:59789"/>
    </ligand>
</feature>
<feature type="binding site" evidence="1">
    <location>
        <position position="118"/>
    </location>
    <ligand>
        <name>S-adenosyl-L-methionine</name>
        <dbReference type="ChEBI" id="CHEBI:59789"/>
    </ligand>
</feature>
<feature type="binding site" evidence="1">
    <location>
        <position position="169"/>
    </location>
    <ligand>
        <name>S-adenosyl-L-methionine</name>
        <dbReference type="ChEBI" id="CHEBI:59789"/>
    </ligand>
</feature>
<evidence type="ECO:0000256" key="2">
    <source>
        <dbReference type="SAM" id="MobiDB-lite"/>
    </source>
</evidence>
<keyword evidence="1 3" id="KW-0489">Methyltransferase</keyword>
<comment type="caution">
    <text evidence="3">The sequence shown here is derived from an EMBL/GenBank/DDBJ whole genome shotgun (WGS) entry which is preliminary data.</text>
</comment>
<dbReference type="Proteomes" id="UP001595848">
    <property type="component" value="Unassembled WGS sequence"/>
</dbReference>
<sequence length="302" mass="34039">MFSYRHAFHAGNHADVLKHAIFVHILRHLNLKPAPYWVMDTHAGAGVYDLTSDWAVKNGEFADGLDRLLDGEPVPSLIEDYLDEVQRCNADGIANIYPGSPWLALHALRERDRLRLFEQHPSEADVLRRNLRSQGRKAQRQVAVYEADGFEGIKAILPPPTRRGVVLIDPSYEDKTDYRRTLLTVREALKRFATGCYAVWYPLVQRREPQELGRSLERLGCGDWLHATLTVCKPAADGHGLHGSGMFVINPPWTLHAQLQQTLPWLRDKLALDERAAWTLTGSQDTAAPAGPAHTKRNARLP</sequence>
<evidence type="ECO:0000313" key="3">
    <source>
        <dbReference type="EMBL" id="MFC4199502.1"/>
    </source>
</evidence>
<feature type="region of interest" description="Disordered" evidence="2">
    <location>
        <begin position="283"/>
        <end position="302"/>
    </location>
</feature>
<dbReference type="EC" id="2.1.1.266" evidence="1"/>
<dbReference type="PANTHER" id="PTHR37426">
    <property type="entry name" value="RIBOSOMAL RNA LARGE SUBUNIT METHYLTRANSFERASE J"/>
    <property type="match status" value="1"/>
</dbReference>
<keyword evidence="1 3" id="KW-0808">Transferase</keyword>
<gene>
    <name evidence="1" type="primary">rlmJ</name>
    <name evidence="3" type="ORF">ACFOY1_00930</name>
</gene>
<reference evidence="4" key="1">
    <citation type="journal article" date="2019" name="Int. J. Syst. Evol. Microbiol.">
        <title>The Global Catalogue of Microorganisms (GCM) 10K type strain sequencing project: providing services to taxonomists for standard genome sequencing and annotation.</title>
        <authorList>
            <consortium name="The Broad Institute Genomics Platform"/>
            <consortium name="The Broad Institute Genome Sequencing Center for Infectious Disease"/>
            <person name="Wu L."/>
            <person name="Ma J."/>
        </authorList>
    </citation>
    <scope>NUCLEOTIDE SEQUENCE [LARGE SCALE GENOMIC DNA]</scope>
    <source>
        <strain evidence="4">LMG 24813</strain>
    </source>
</reference>
<evidence type="ECO:0000313" key="4">
    <source>
        <dbReference type="Proteomes" id="UP001595848"/>
    </source>
</evidence>
<dbReference type="HAMAP" id="MF_00934">
    <property type="entry name" value="23SrRNA_methyltr_J"/>
    <property type="match status" value="1"/>
</dbReference>
<organism evidence="3 4">
    <name type="scientific">Candidimonas humi</name>
    <dbReference type="NCBI Taxonomy" id="683355"/>
    <lineage>
        <taxon>Bacteria</taxon>
        <taxon>Pseudomonadati</taxon>
        <taxon>Pseudomonadota</taxon>
        <taxon>Betaproteobacteria</taxon>
        <taxon>Burkholderiales</taxon>
        <taxon>Alcaligenaceae</taxon>
        <taxon>Candidimonas</taxon>
    </lineage>
</organism>
<name>A0ABV8NTD8_9BURK</name>
<dbReference type="Pfam" id="PF04378">
    <property type="entry name" value="RsmJ"/>
    <property type="match status" value="1"/>
</dbReference>
<comment type="subunit">
    <text evidence="1">Monomer.</text>
</comment>
<keyword evidence="1" id="KW-0698">rRNA processing</keyword>
<feature type="site" description="Interaction with substrate rRNA" evidence="1">
    <location>
        <position position="4"/>
    </location>
</feature>
<comment type="similarity">
    <text evidence="1">Belongs to the RlmJ family.</text>
</comment>
<feature type="binding site" evidence="1">
    <location>
        <begin position="148"/>
        <end position="149"/>
    </location>
    <ligand>
        <name>S-adenosyl-L-methionine</name>
        <dbReference type="ChEBI" id="CHEBI:59789"/>
    </ligand>
</feature>
<proteinExistence type="inferred from homology"/>
<keyword evidence="1" id="KW-0949">S-adenosyl-L-methionine</keyword>
<dbReference type="EMBL" id="JBHSBV010000001">
    <property type="protein sequence ID" value="MFC4199502.1"/>
    <property type="molecule type" value="Genomic_DNA"/>
</dbReference>
<dbReference type="GO" id="GO:0036307">
    <property type="term" value="F:23S rRNA (adenine(2030)-N(6))-methyltransferase activity"/>
    <property type="evidence" value="ECO:0007669"/>
    <property type="project" value="UniProtKB-EC"/>
</dbReference>
<keyword evidence="1" id="KW-0694">RNA-binding</keyword>
<feature type="binding site" evidence="1">
    <location>
        <position position="100"/>
    </location>
    <ligand>
        <name>S-adenosyl-L-methionine</name>
        <dbReference type="ChEBI" id="CHEBI:59789"/>
    </ligand>
</feature>
<accession>A0ABV8NTD8</accession>
<dbReference type="RefSeq" id="WP_217963066.1">
    <property type="nucleotide sequence ID" value="NZ_JAHTBN010000001.1"/>
</dbReference>